<gene>
    <name evidence="14" type="ORF">GMD78_04045</name>
</gene>
<dbReference type="PROSITE" id="PS00136">
    <property type="entry name" value="SUBTILASE_ASP"/>
    <property type="match status" value="1"/>
</dbReference>
<comment type="cofactor">
    <cofactor evidence="1">
        <name>Ca(2+)</name>
        <dbReference type="ChEBI" id="CHEBI:29108"/>
    </cofactor>
</comment>
<dbReference type="InterPro" id="IPR022398">
    <property type="entry name" value="Peptidase_S8_His-AS"/>
</dbReference>
<keyword evidence="5 10" id="KW-0645">Protease</keyword>
<dbReference type="EMBL" id="WOCA01000002">
    <property type="protein sequence ID" value="MUK87572.1"/>
    <property type="molecule type" value="Genomic_DNA"/>
</dbReference>
<evidence type="ECO:0000256" key="5">
    <source>
        <dbReference type="ARBA" id="ARBA00022670"/>
    </source>
</evidence>
<evidence type="ECO:0000256" key="10">
    <source>
        <dbReference type="PROSITE-ProRule" id="PRU01240"/>
    </source>
</evidence>
<evidence type="ECO:0000256" key="1">
    <source>
        <dbReference type="ARBA" id="ARBA00001913"/>
    </source>
</evidence>
<evidence type="ECO:0000259" key="13">
    <source>
        <dbReference type="PROSITE" id="PS50853"/>
    </source>
</evidence>
<evidence type="ECO:0000313" key="14">
    <source>
        <dbReference type="EMBL" id="MUK87572.1"/>
    </source>
</evidence>
<keyword evidence="12" id="KW-0732">Signal</keyword>
<evidence type="ECO:0000256" key="4">
    <source>
        <dbReference type="ARBA" id="ARBA00022525"/>
    </source>
</evidence>
<dbReference type="PROSITE" id="PS51892">
    <property type="entry name" value="SUBTILASE"/>
    <property type="match status" value="1"/>
</dbReference>
<keyword evidence="7 10" id="KW-0378">Hydrolase</keyword>
<dbReference type="Gene3D" id="2.60.40.10">
    <property type="entry name" value="Immunoglobulins"/>
    <property type="match status" value="2"/>
</dbReference>
<evidence type="ECO:0000313" key="15">
    <source>
        <dbReference type="Proteomes" id="UP000469125"/>
    </source>
</evidence>
<evidence type="ECO:0000256" key="7">
    <source>
        <dbReference type="ARBA" id="ARBA00022801"/>
    </source>
</evidence>
<sequence>MKKQWFKAIILAICFALIFPFSLPQQISASNLSEEKVIILFEKNIDKNAVANAKGKVNKEFNHIPAVSMSVSPLALKGLKNNPNVRLIEEDQKIEVKGQVLDWGIEKTATVTAWRSGLTGKGVKIAVVDTGIAAHEDLSIAGGISVVNYTPSYSDDHGHGTHVAGIIGAQNNELGIVGTAPDSDIFAVKALDYNGSGYLSDIIAGIDWSISNQMDIINLSLGTSQDSVVLKQAIDQAYQKGILVISAAGNSGNKDGSGDTVNFPAKYPTSIAVAAVDSNNQRGLFSSTGEAVEISAPGVNVVSTYLGNQYIRMNGTSMAAPFVSGIIALYLQENPHATIQDVRSQLQTNVIDLGVEGRDSFYGYGLIQAPQMKVVPVGDEIVTEPSQPEIIEQAPNEEKIIPLPPAKLSNPSNFKSKKTKATTVELGWNKVSGAKKYEVKRNGKVIYRGTKTRFVDKKLKRNKVYTYEIIAIKDSVKSNPTKLRVKTLKIDQPTSFKSTSTKATTVGLDWNKVSGAKKYEVKRNGKVIYRGTKTRFVDKKLKKNKTYKYEVRAINTSGKSKPTTLKVKTKKK</sequence>
<dbReference type="InterPro" id="IPR013783">
    <property type="entry name" value="Ig-like_fold"/>
</dbReference>
<dbReference type="SUPFAM" id="SSF54897">
    <property type="entry name" value="Protease propeptides/inhibitors"/>
    <property type="match status" value="1"/>
</dbReference>
<dbReference type="PRINTS" id="PR00723">
    <property type="entry name" value="SUBTILISIN"/>
</dbReference>
<dbReference type="InterPro" id="IPR023828">
    <property type="entry name" value="Peptidase_S8_Ser-AS"/>
</dbReference>
<dbReference type="Gene3D" id="3.30.70.80">
    <property type="entry name" value="Peptidase S8 propeptide/proteinase inhibitor I9"/>
    <property type="match status" value="1"/>
</dbReference>
<dbReference type="InterPro" id="IPR000209">
    <property type="entry name" value="Peptidase_S8/S53_dom"/>
</dbReference>
<dbReference type="InterPro" id="IPR050131">
    <property type="entry name" value="Peptidase_S8_subtilisin-like"/>
</dbReference>
<dbReference type="GO" id="GO:0005576">
    <property type="term" value="C:extracellular region"/>
    <property type="evidence" value="ECO:0007669"/>
    <property type="project" value="UniProtKB-SubCell"/>
</dbReference>
<dbReference type="Proteomes" id="UP000469125">
    <property type="component" value="Unassembled WGS sequence"/>
</dbReference>
<comment type="caution">
    <text evidence="14">The sequence shown here is derived from an EMBL/GenBank/DDBJ whole genome shotgun (WGS) entry which is preliminary data.</text>
</comment>
<evidence type="ECO:0000256" key="2">
    <source>
        <dbReference type="ARBA" id="ARBA00004613"/>
    </source>
</evidence>
<proteinExistence type="inferred from homology"/>
<dbReference type="GO" id="GO:0006508">
    <property type="term" value="P:proteolysis"/>
    <property type="evidence" value="ECO:0007669"/>
    <property type="project" value="UniProtKB-KW"/>
</dbReference>
<feature type="active site" description="Charge relay system" evidence="10">
    <location>
        <position position="317"/>
    </location>
</feature>
<evidence type="ECO:0000256" key="11">
    <source>
        <dbReference type="RuleBase" id="RU003355"/>
    </source>
</evidence>
<dbReference type="SUPFAM" id="SSF52743">
    <property type="entry name" value="Subtilisin-like"/>
    <property type="match status" value="1"/>
</dbReference>
<dbReference type="RefSeq" id="WP_155667379.1">
    <property type="nucleotide sequence ID" value="NZ_WOCA01000002.1"/>
</dbReference>
<reference evidence="14 15" key="1">
    <citation type="submission" date="2019-11" db="EMBL/GenBank/DDBJ databases">
        <authorList>
            <person name="Li X."/>
        </authorList>
    </citation>
    <scope>NUCLEOTIDE SEQUENCE [LARGE SCALE GENOMIC DNA]</scope>
    <source>
        <strain evidence="14 15">L9</strain>
    </source>
</reference>
<accession>A0A6N8FD28</accession>
<keyword evidence="8 10" id="KW-0720">Serine protease</keyword>
<keyword evidence="6" id="KW-0479">Metal-binding</keyword>
<dbReference type="PROSITE" id="PS00137">
    <property type="entry name" value="SUBTILASE_HIS"/>
    <property type="match status" value="1"/>
</dbReference>
<dbReference type="SMART" id="SM00060">
    <property type="entry name" value="FN3"/>
    <property type="match status" value="2"/>
</dbReference>
<comment type="subcellular location">
    <subcellularLocation>
        <location evidence="2">Secreted</location>
    </subcellularLocation>
</comment>
<dbReference type="GO" id="GO:0004252">
    <property type="term" value="F:serine-type endopeptidase activity"/>
    <property type="evidence" value="ECO:0007669"/>
    <property type="project" value="UniProtKB-UniRule"/>
</dbReference>
<evidence type="ECO:0000256" key="9">
    <source>
        <dbReference type="ARBA" id="ARBA00022837"/>
    </source>
</evidence>
<comment type="similarity">
    <text evidence="3 10 11">Belongs to the peptidase S8 family.</text>
</comment>
<evidence type="ECO:0000256" key="8">
    <source>
        <dbReference type="ARBA" id="ARBA00022825"/>
    </source>
</evidence>
<dbReference type="Pfam" id="PF00082">
    <property type="entry name" value="Peptidase_S8"/>
    <property type="match status" value="1"/>
</dbReference>
<keyword evidence="15" id="KW-1185">Reference proteome</keyword>
<protein>
    <submittedName>
        <fullName evidence="14">S8 family serine peptidase</fullName>
    </submittedName>
</protein>
<dbReference type="InterPro" id="IPR023827">
    <property type="entry name" value="Peptidase_S8_Asp-AS"/>
</dbReference>
<dbReference type="Gene3D" id="3.40.50.200">
    <property type="entry name" value="Peptidase S8/S53 domain"/>
    <property type="match status" value="1"/>
</dbReference>
<dbReference type="PANTHER" id="PTHR43806:SF11">
    <property type="entry name" value="CEREVISIN-RELATED"/>
    <property type="match status" value="1"/>
</dbReference>
<dbReference type="InterPro" id="IPR037045">
    <property type="entry name" value="S8pro/Inhibitor_I9_sf"/>
</dbReference>
<dbReference type="PANTHER" id="PTHR43806">
    <property type="entry name" value="PEPTIDASE S8"/>
    <property type="match status" value="1"/>
</dbReference>
<dbReference type="GO" id="GO:0046872">
    <property type="term" value="F:metal ion binding"/>
    <property type="evidence" value="ECO:0007669"/>
    <property type="project" value="UniProtKB-KW"/>
</dbReference>
<feature type="active site" description="Charge relay system" evidence="10">
    <location>
        <position position="129"/>
    </location>
</feature>
<dbReference type="CDD" id="cd07477">
    <property type="entry name" value="Peptidases_S8_Subtilisin_subset"/>
    <property type="match status" value="1"/>
</dbReference>
<dbReference type="InterPro" id="IPR036852">
    <property type="entry name" value="Peptidase_S8/S53_dom_sf"/>
</dbReference>
<dbReference type="InterPro" id="IPR003961">
    <property type="entry name" value="FN3_dom"/>
</dbReference>
<feature type="signal peptide" evidence="12">
    <location>
        <begin position="1"/>
        <end position="29"/>
    </location>
</feature>
<name>A0A6N8FD28_9BACI</name>
<evidence type="ECO:0000256" key="6">
    <source>
        <dbReference type="ARBA" id="ARBA00022723"/>
    </source>
</evidence>
<dbReference type="PROSITE" id="PS00138">
    <property type="entry name" value="SUBTILASE_SER"/>
    <property type="match status" value="1"/>
</dbReference>
<keyword evidence="9" id="KW-0106">Calcium</keyword>
<evidence type="ECO:0000256" key="12">
    <source>
        <dbReference type="SAM" id="SignalP"/>
    </source>
</evidence>
<dbReference type="SUPFAM" id="SSF49265">
    <property type="entry name" value="Fibronectin type III"/>
    <property type="match status" value="1"/>
</dbReference>
<dbReference type="AlphaFoldDB" id="A0A6N8FD28"/>
<dbReference type="InterPro" id="IPR015500">
    <property type="entry name" value="Peptidase_S8_subtilisin-rel"/>
</dbReference>
<feature type="active site" description="Charge relay system" evidence="10">
    <location>
        <position position="159"/>
    </location>
</feature>
<dbReference type="PROSITE" id="PS50853">
    <property type="entry name" value="FN3"/>
    <property type="match status" value="1"/>
</dbReference>
<evidence type="ECO:0000256" key="3">
    <source>
        <dbReference type="ARBA" id="ARBA00011073"/>
    </source>
</evidence>
<organism evidence="14 15">
    <name type="scientific">Ornithinibacillus caprae</name>
    <dbReference type="NCBI Taxonomy" id="2678566"/>
    <lineage>
        <taxon>Bacteria</taxon>
        <taxon>Bacillati</taxon>
        <taxon>Bacillota</taxon>
        <taxon>Bacilli</taxon>
        <taxon>Bacillales</taxon>
        <taxon>Bacillaceae</taxon>
        <taxon>Ornithinibacillus</taxon>
    </lineage>
</organism>
<keyword evidence="4" id="KW-0964">Secreted</keyword>
<feature type="chain" id="PRO_5026668745" evidence="12">
    <location>
        <begin position="30"/>
        <end position="572"/>
    </location>
</feature>
<dbReference type="InterPro" id="IPR036116">
    <property type="entry name" value="FN3_sf"/>
</dbReference>
<dbReference type="InterPro" id="IPR034202">
    <property type="entry name" value="Subtilisin_Carlsberg-like"/>
</dbReference>
<feature type="domain" description="Fibronectin type-III" evidence="13">
    <location>
        <begin position="492"/>
        <end position="572"/>
    </location>
</feature>